<evidence type="ECO:0000313" key="1">
    <source>
        <dbReference type="EMBL" id="CAG6698517.1"/>
    </source>
</evidence>
<accession>A0A8D8U9F7</accession>
<sequence length="124" mass="13624">MSSSTSSSLVDAGSDVESLVDESLVDEPLVDVEFLELFVDDLDLARLAPEIIKFLQRVLEAWNRNPPGFFGSMSSTFGILSEKYKDASSFGSTACVEIGIRNISHESGNSKGYFCSFYNKRSGY</sequence>
<name>A0A8D8U9F7_9HEMI</name>
<dbReference type="EMBL" id="HBUF01338569">
    <property type="protein sequence ID" value="CAG6698517.1"/>
    <property type="molecule type" value="Transcribed_RNA"/>
</dbReference>
<organism evidence="1">
    <name type="scientific">Cacopsylla melanoneura</name>
    <dbReference type="NCBI Taxonomy" id="428564"/>
    <lineage>
        <taxon>Eukaryota</taxon>
        <taxon>Metazoa</taxon>
        <taxon>Ecdysozoa</taxon>
        <taxon>Arthropoda</taxon>
        <taxon>Hexapoda</taxon>
        <taxon>Insecta</taxon>
        <taxon>Pterygota</taxon>
        <taxon>Neoptera</taxon>
        <taxon>Paraneoptera</taxon>
        <taxon>Hemiptera</taxon>
        <taxon>Sternorrhyncha</taxon>
        <taxon>Psylloidea</taxon>
        <taxon>Psyllidae</taxon>
        <taxon>Psyllinae</taxon>
        <taxon>Cacopsylla</taxon>
    </lineage>
</organism>
<proteinExistence type="predicted"/>
<reference evidence="1" key="1">
    <citation type="submission" date="2021-05" db="EMBL/GenBank/DDBJ databases">
        <authorList>
            <person name="Alioto T."/>
            <person name="Alioto T."/>
            <person name="Gomez Garrido J."/>
        </authorList>
    </citation>
    <scope>NUCLEOTIDE SEQUENCE</scope>
</reference>
<dbReference type="AlphaFoldDB" id="A0A8D8U9F7"/>
<protein>
    <submittedName>
        <fullName evidence="1">Uncharacterized protein</fullName>
    </submittedName>
</protein>